<evidence type="ECO:0000313" key="2">
    <source>
        <dbReference type="EMBL" id="SFR68872.1"/>
    </source>
</evidence>
<keyword evidence="3" id="KW-1185">Reference proteome</keyword>
<evidence type="ECO:0008006" key="4">
    <source>
        <dbReference type="Google" id="ProtNLM"/>
    </source>
</evidence>
<organism evidence="2 3">
    <name type="scientific">Halogeometricum limi</name>
    <dbReference type="NCBI Taxonomy" id="555875"/>
    <lineage>
        <taxon>Archaea</taxon>
        <taxon>Methanobacteriati</taxon>
        <taxon>Methanobacteriota</taxon>
        <taxon>Stenosarchaea group</taxon>
        <taxon>Halobacteria</taxon>
        <taxon>Halobacteriales</taxon>
        <taxon>Haloferacaceae</taxon>
        <taxon>Halogeometricum</taxon>
    </lineage>
</organism>
<dbReference type="Pfam" id="PF11376">
    <property type="entry name" value="DUF3179"/>
    <property type="match status" value="1"/>
</dbReference>
<dbReference type="PROSITE" id="PS51257">
    <property type="entry name" value="PROKAR_LIPOPROTEIN"/>
    <property type="match status" value="1"/>
</dbReference>
<protein>
    <recommendedName>
        <fullName evidence="4">DUF3179 domain-containing protein</fullName>
    </recommendedName>
</protein>
<accession>A0A1I6IQ56</accession>
<dbReference type="Proteomes" id="UP000243250">
    <property type="component" value="Unassembled WGS sequence"/>
</dbReference>
<dbReference type="STRING" id="555875.SAMN04488124_3489"/>
<name>A0A1I6IQ56_9EURY</name>
<evidence type="ECO:0000313" key="3">
    <source>
        <dbReference type="Proteomes" id="UP000243250"/>
    </source>
</evidence>
<proteinExistence type="predicted"/>
<reference evidence="3" key="1">
    <citation type="submission" date="2016-10" db="EMBL/GenBank/DDBJ databases">
        <authorList>
            <person name="Varghese N."/>
            <person name="Submissions S."/>
        </authorList>
    </citation>
    <scope>NUCLEOTIDE SEQUENCE [LARGE SCALE GENOMIC DNA]</scope>
    <source>
        <strain evidence="3">CGMCC 1.8711</strain>
    </source>
</reference>
<sequence length="387" mass="41131">MNRRQFLSAAGVGATGCLCGCVGGEGSAPSGGGDTNASNAPREGFDATDAAGDPDPVGFANVSLPVPMDELNRGAPLDAIPAIVTPEFDDDWADVDATLDDGELVVGVELAGEARAYPLAVLNWHEIVNDEFDRPVLVTFCPLCGSAVVAERVVGGDTRTFGVSGYLWQSDLVMYDSESDSLWSQILATAIRGPLTGTQLDLLPSTTTSWGEWRDSRPETTVLLPPPLSDTVTGRVTRDYDRDPYLGYDTSSRVGIGYNDEVDDRLHPKTRVVGVAHGNAAVAYPLPVVSEASVVNDDVDGLPVVVAASTQGTLVAYVRRVDGETLTFEREPGADVLTAGGSRWDLHTGRAVDGAREGATLARANDRSPMFWFAWADFFPETEIHGE</sequence>
<evidence type="ECO:0000256" key="1">
    <source>
        <dbReference type="SAM" id="MobiDB-lite"/>
    </source>
</evidence>
<dbReference type="InterPro" id="IPR021516">
    <property type="entry name" value="DUF3179"/>
</dbReference>
<dbReference type="OrthoDB" id="2731at2157"/>
<dbReference type="AlphaFoldDB" id="A0A1I6IQ56"/>
<dbReference type="RefSeq" id="WP_089883304.1">
    <property type="nucleotide sequence ID" value="NZ_FOYS01000007.1"/>
</dbReference>
<dbReference type="EMBL" id="FOYS01000007">
    <property type="protein sequence ID" value="SFR68872.1"/>
    <property type="molecule type" value="Genomic_DNA"/>
</dbReference>
<gene>
    <name evidence="2" type="ORF">SAMN04488124_3489</name>
</gene>
<feature type="region of interest" description="Disordered" evidence="1">
    <location>
        <begin position="28"/>
        <end position="53"/>
    </location>
</feature>